<evidence type="ECO:0000313" key="2">
    <source>
        <dbReference type="EMBL" id="QAS54702.1"/>
    </source>
</evidence>
<feature type="transmembrane region" description="Helical" evidence="1">
    <location>
        <begin position="65"/>
        <end position="84"/>
    </location>
</feature>
<keyword evidence="1" id="KW-0472">Membrane</keyword>
<evidence type="ECO:0000256" key="1">
    <source>
        <dbReference type="SAM" id="Phobius"/>
    </source>
</evidence>
<name>A0A410MIY8_9BACI</name>
<protein>
    <submittedName>
        <fullName evidence="2">DUF1294 domain-containing protein</fullName>
    </submittedName>
</protein>
<keyword evidence="1" id="KW-0812">Transmembrane</keyword>
<dbReference type="EMBL" id="CP026118">
    <property type="protein sequence ID" value="QAS54702.1"/>
    <property type="molecule type" value="Genomic_DNA"/>
</dbReference>
<evidence type="ECO:0000313" key="3">
    <source>
        <dbReference type="Proteomes" id="UP000287756"/>
    </source>
</evidence>
<dbReference type="Proteomes" id="UP000287756">
    <property type="component" value="Chromosome"/>
</dbReference>
<dbReference type="InterPro" id="IPR010718">
    <property type="entry name" value="DUF1294"/>
</dbReference>
<accession>A0A410MIY8</accession>
<feature type="transmembrane region" description="Helical" evidence="1">
    <location>
        <begin position="6"/>
        <end position="23"/>
    </location>
</feature>
<sequence length="89" mass="10450">MYLLMYAVVMNIWLFSLMGLDKRRSKRKSWRIKERNLWILALAGGAAGGWSGMKLYRHKTKHKTFKLLFPILAIIHLATLAYMASKFYL</sequence>
<organism evidence="2 3">
    <name type="scientific">Halobacillus litoralis</name>
    <dbReference type="NCBI Taxonomy" id="45668"/>
    <lineage>
        <taxon>Bacteria</taxon>
        <taxon>Bacillati</taxon>
        <taxon>Bacillota</taxon>
        <taxon>Bacilli</taxon>
        <taxon>Bacillales</taxon>
        <taxon>Bacillaceae</taxon>
        <taxon>Halobacillus</taxon>
    </lineage>
</organism>
<gene>
    <name evidence="2" type="ORF">HLI_18090</name>
</gene>
<dbReference type="KEGG" id="hli:HLI_18090"/>
<dbReference type="Pfam" id="PF06961">
    <property type="entry name" value="DUF1294"/>
    <property type="match status" value="1"/>
</dbReference>
<feature type="transmembrane region" description="Helical" evidence="1">
    <location>
        <begin position="35"/>
        <end position="53"/>
    </location>
</feature>
<reference evidence="2 3" key="1">
    <citation type="submission" date="2018-01" db="EMBL/GenBank/DDBJ databases">
        <title>The whole genome sequencing and assembly of Halobacillus litoralis ERB031 strain.</title>
        <authorList>
            <person name="Lee S.-J."/>
            <person name="Park M.-K."/>
            <person name="Kim J.-Y."/>
            <person name="Lee Y.-J."/>
            <person name="Yi H."/>
            <person name="Bahn Y.-S."/>
            <person name="Kim J.F."/>
            <person name="Lee D.-W."/>
        </authorList>
    </citation>
    <scope>NUCLEOTIDE SEQUENCE [LARGE SCALE GENOMIC DNA]</scope>
    <source>
        <strain evidence="2 3">ERB 031</strain>
    </source>
</reference>
<dbReference type="AlphaFoldDB" id="A0A410MIY8"/>
<keyword evidence="1" id="KW-1133">Transmembrane helix</keyword>
<dbReference type="OrthoDB" id="1698854at2"/>
<proteinExistence type="predicted"/>